<sequence>MNPLADVDVVSHPTARLLQDVVCCTQLLDFFRKSHPTARLLQEIKHPRVNYPADQWLQVFTADDIPRSMAPSLH</sequence>
<evidence type="ECO:0000313" key="1">
    <source>
        <dbReference type="EMBL" id="VDO05190.1"/>
    </source>
</evidence>
<gene>
    <name evidence="1" type="ORF">HNAJ_LOCUS8965</name>
</gene>
<dbReference type="EMBL" id="UZAE01012450">
    <property type="protein sequence ID" value="VDO05190.1"/>
    <property type="molecule type" value="Genomic_DNA"/>
</dbReference>
<evidence type="ECO:0000313" key="3">
    <source>
        <dbReference type="WBParaSite" id="HNAJ_0000896901-mRNA-1"/>
    </source>
</evidence>
<dbReference type="OrthoDB" id="6434129at2759"/>
<proteinExistence type="predicted"/>
<accession>A0A0R3TNJ9</accession>
<organism evidence="3">
    <name type="scientific">Rodentolepis nana</name>
    <name type="common">Dwarf tapeworm</name>
    <name type="synonym">Hymenolepis nana</name>
    <dbReference type="NCBI Taxonomy" id="102285"/>
    <lineage>
        <taxon>Eukaryota</taxon>
        <taxon>Metazoa</taxon>
        <taxon>Spiralia</taxon>
        <taxon>Lophotrochozoa</taxon>
        <taxon>Platyhelminthes</taxon>
        <taxon>Cestoda</taxon>
        <taxon>Eucestoda</taxon>
        <taxon>Cyclophyllidea</taxon>
        <taxon>Hymenolepididae</taxon>
        <taxon>Rodentolepis</taxon>
    </lineage>
</organism>
<dbReference type="Proteomes" id="UP000278807">
    <property type="component" value="Unassembled WGS sequence"/>
</dbReference>
<protein>
    <submittedName>
        <fullName evidence="3">LysR_substrate domain-containing protein</fullName>
    </submittedName>
</protein>
<reference evidence="1 2" key="2">
    <citation type="submission" date="2018-11" db="EMBL/GenBank/DDBJ databases">
        <authorList>
            <consortium name="Pathogen Informatics"/>
        </authorList>
    </citation>
    <scope>NUCLEOTIDE SEQUENCE [LARGE SCALE GENOMIC DNA]</scope>
</reference>
<evidence type="ECO:0000313" key="2">
    <source>
        <dbReference type="Proteomes" id="UP000278807"/>
    </source>
</evidence>
<dbReference type="WBParaSite" id="HNAJ_0000896901-mRNA-1">
    <property type="protein sequence ID" value="HNAJ_0000896901-mRNA-1"/>
    <property type="gene ID" value="HNAJ_0000896901"/>
</dbReference>
<keyword evidence="2" id="KW-1185">Reference proteome</keyword>
<name>A0A0R3TNJ9_RODNA</name>
<reference evidence="3" key="1">
    <citation type="submission" date="2017-02" db="UniProtKB">
        <authorList>
            <consortium name="WormBaseParasite"/>
        </authorList>
    </citation>
    <scope>IDENTIFICATION</scope>
</reference>
<dbReference type="AlphaFoldDB" id="A0A0R3TNJ9"/>